<dbReference type="Pfam" id="PF00589">
    <property type="entry name" value="Phage_integrase"/>
    <property type="match status" value="1"/>
</dbReference>
<dbReference type="AlphaFoldDB" id="A0A1I2GKC2"/>
<dbReference type="InterPro" id="IPR050808">
    <property type="entry name" value="Phage_Integrase"/>
</dbReference>
<keyword evidence="4" id="KW-0233">DNA recombination</keyword>
<dbReference type="InterPro" id="IPR002104">
    <property type="entry name" value="Integrase_catalytic"/>
</dbReference>
<dbReference type="PANTHER" id="PTHR30629:SF2">
    <property type="entry name" value="PROPHAGE INTEGRASE INTS-RELATED"/>
    <property type="match status" value="1"/>
</dbReference>
<dbReference type="OrthoDB" id="7615137at2"/>
<evidence type="ECO:0000256" key="3">
    <source>
        <dbReference type="ARBA" id="ARBA00023125"/>
    </source>
</evidence>
<accession>A0A1I2GKC2</accession>
<evidence type="ECO:0000256" key="2">
    <source>
        <dbReference type="ARBA" id="ARBA00022908"/>
    </source>
</evidence>
<evidence type="ECO:0000259" key="5">
    <source>
        <dbReference type="PROSITE" id="PS51898"/>
    </source>
</evidence>
<dbReference type="GO" id="GO:0006310">
    <property type="term" value="P:DNA recombination"/>
    <property type="evidence" value="ECO:0007669"/>
    <property type="project" value="UniProtKB-KW"/>
</dbReference>
<dbReference type="InterPro" id="IPR011010">
    <property type="entry name" value="DNA_brk_join_enz"/>
</dbReference>
<name>A0A1I2GKC2_9RHOB</name>
<dbReference type="Gene3D" id="3.30.160.390">
    <property type="entry name" value="Integrase, DNA-binding domain"/>
    <property type="match status" value="1"/>
</dbReference>
<dbReference type="GO" id="GO:0003677">
    <property type="term" value="F:DNA binding"/>
    <property type="evidence" value="ECO:0007669"/>
    <property type="project" value="UniProtKB-KW"/>
</dbReference>
<evidence type="ECO:0000256" key="1">
    <source>
        <dbReference type="ARBA" id="ARBA00008857"/>
    </source>
</evidence>
<feature type="domain" description="Tyr recombinase" evidence="5">
    <location>
        <begin position="206"/>
        <end position="388"/>
    </location>
</feature>
<evidence type="ECO:0000313" key="6">
    <source>
        <dbReference type="EMBL" id="SFF17176.1"/>
    </source>
</evidence>
<gene>
    <name evidence="6" type="ORF">SAMN04488523_12511</name>
</gene>
<dbReference type="PANTHER" id="PTHR30629">
    <property type="entry name" value="PROPHAGE INTEGRASE"/>
    <property type="match status" value="1"/>
</dbReference>
<keyword evidence="3" id="KW-0238">DNA-binding</keyword>
<dbReference type="RefSeq" id="WP_093925428.1">
    <property type="nucleotide sequence ID" value="NZ_FOMW01000025.1"/>
</dbReference>
<dbReference type="InterPro" id="IPR010998">
    <property type="entry name" value="Integrase_recombinase_N"/>
</dbReference>
<dbReference type="InterPro" id="IPR013762">
    <property type="entry name" value="Integrase-like_cat_sf"/>
</dbReference>
<dbReference type="STRING" id="74348.SAMN04488523_12511"/>
<dbReference type="Gene3D" id="1.10.150.130">
    <property type="match status" value="1"/>
</dbReference>
<dbReference type="Pfam" id="PF13356">
    <property type="entry name" value="Arm-DNA-bind_3"/>
    <property type="match status" value="1"/>
</dbReference>
<dbReference type="InterPro" id="IPR025166">
    <property type="entry name" value="Integrase_DNA_bind_dom"/>
</dbReference>
<dbReference type="GO" id="GO:0015074">
    <property type="term" value="P:DNA integration"/>
    <property type="evidence" value="ECO:0007669"/>
    <property type="project" value="UniProtKB-KW"/>
</dbReference>
<evidence type="ECO:0000313" key="7">
    <source>
        <dbReference type="Proteomes" id="UP000198977"/>
    </source>
</evidence>
<dbReference type="EMBL" id="FOMW01000025">
    <property type="protein sequence ID" value="SFF17176.1"/>
    <property type="molecule type" value="Genomic_DNA"/>
</dbReference>
<dbReference type="InterPro" id="IPR038488">
    <property type="entry name" value="Integrase_DNA-bd_sf"/>
</dbReference>
<dbReference type="Proteomes" id="UP000198977">
    <property type="component" value="Unassembled WGS sequence"/>
</dbReference>
<organism evidence="6 7">
    <name type="scientific">Sulfitobacter brevis</name>
    <dbReference type="NCBI Taxonomy" id="74348"/>
    <lineage>
        <taxon>Bacteria</taxon>
        <taxon>Pseudomonadati</taxon>
        <taxon>Pseudomonadota</taxon>
        <taxon>Alphaproteobacteria</taxon>
        <taxon>Rhodobacterales</taxon>
        <taxon>Roseobacteraceae</taxon>
        <taxon>Sulfitobacter</taxon>
    </lineage>
</organism>
<dbReference type="Gene3D" id="1.10.443.10">
    <property type="entry name" value="Intergrase catalytic core"/>
    <property type="match status" value="1"/>
</dbReference>
<dbReference type="SUPFAM" id="SSF56349">
    <property type="entry name" value="DNA breaking-rejoining enzymes"/>
    <property type="match status" value="1"/>
</dbReference>
<dbReference type="PROSITE" id="PS51898">
    <property type="entry name" value="TYR_RECOMBINASE"/>
    <property type="match status" value="1"/>
</dbReference>
<sequence length="410" mass="45524">MQRELTDRYLKSLKAPPTGRLEVSDTKRAGLRFRLTASGRATWMFEKRVKGGSKRKHTLGGWPEPVSLSQARALALELEAEAARGIDRVAIAEAERLDAETAKSKALSVRQVLELYDRLHLSGLRRGSERKRQIEQALQPRLGDPMGSLTRADLQKPIDEKASAGRGVFANRIRSALMAFTGWAADRDHLETDIGLRLTKPTKEASRERAPTRSEVHAIWNATFDLGDLWGPALRLLILTAQRRQEIFGLEWSEIDFDAATITKPGARTKNGREHVTHLSPPALSELRELRGKTDRQPQSLVFTTTGKTPVSGISKVKTRLDKLLGDDFEPWRLHDIRTAFATAMVERGVPENVADRVLNHSAVGSAPSSVARVYNRANMLSQRAQALDRWAEIVTGKVSPVVFLEAGSV</sequence>
<protein>
    <submittedName>
        <fullName evidence="6">Site-specific recombinase XerD</fullName>
    </submittedName>
</protein>
<comment type="similarity">
    <text evidence="1">Belongs to the 'phage' integrase family.</text>
</comment>
<keyword evidence="2" id="KW-0229">DNA integration</keyword>
<dbReference type="CDD" id="cd00801">
    <property type="entry name" value="INT_P4_C"/>
    <property type="match status" value="1"/>
</dbReference>
<proteinExistence type="inferred from homology"/>
<keyword evidence="7" id="KW-1185">Reference proteome</keyword>
<reference evidence="6 7" key="1">
    <citation type="submission" date="2016-10" db="EMBL/GenBank/DDBJ databases">
        <authorList>
            <person name="de Groot N.N."/>
        </authorList>
    </citation>
    <scope>NUCLEOTIDE SEQUENCE [LARGE SCALE GENOMIC DNA]</scope>
    <source>
        <strain evidence="6 7">DSM 11443</strain>
    </source>
</reference>
<evidence type="ECO:0000256" key="4">
    <source>
        <dbReference type="ARBA" id="ARBA00023172"/>
    </source>
</evidence>